<organism evidence="9 10">
    <name type="scientific">Nematostella vectensis</name>
    <name type="common">Starlet sea anemone</name>
    <dbReference type="NCBI Taxonomy" id="45351"/>
    <lineage>
        <taxon>Eukaryota</taxon>
        <taxon>Metazoa</taxon>
        <taxon>Cnidaria</taxon>
        <taxon>Anthozoa</taxon>
        <taxon>Hexacorallia</taxon>
        <taxon>Actiniaria</taxon>
        <taxon>Edwardsiidae</taxon>
        <taxon>Nematostella</taxon>
    </lineage>
</organism>
<dbReference type="EMBL" id="DS469611">
    <property type="protein sequence ID" value="EDO39170.1"/>
    <property type="molecule type" value="Genomic_DNA"/>
</dbReference>
<evidence type="ECO:0000313" key="9">
    <source>
        <dbReference type="EMBL" id="EDO39170.1"/>
    </source>
</evidence>
<dbReference type="eggNOG" id="KOG4644">
    <property type="taxonomic scope" value="Eukaryota"/>
</dbReference>
<dbReference type="Gene3D" id="3.30.230.120">
    <property type="match status" value="1"/>
</dbReference>
<dbReference type="InterPro" id="IPR013750">
    <property type="entry name" value="GHMP_kinase_C_dom"/>
</dbReference>
<dbReference type="Proteomes" id="UP000001593">
    <property type="component" value="Unassembled WGS sequence"/>
</dbReference>
<dbReference type="GO" id="GO:0005524">
    <property type="term" value="F:ATP binding"/>
    <property type="evidence" value="ECO:0007669"/>
    <property type="project" value="UniProtKB-KW"/>
</dbReference>
<keyword evidence="4" id="KW-0067">ATP-binding</keyword>
<dbReference type="InterPro" id="IPR036554">
    <property type="entry name" value="GHMP_kinase_C_sf"/>
</dbReference>
<dbReference type="SUPFAM" id="SSF54211">
    <property type="entry name" value="Ribosomal protein S5 domain 2-like"/>
    <property type="match status" value="1"/>
</dbReference>
<dbReference type="InterPro" id="IPR001174">
    <property type="entry name" value="HddA/FKP"/>
</dbReference>
<dbReference type="InterPro" id="IPR012887">
    <property type="entry name" value="GDP_fucose_pyrophosphorylase"/>
</dbReference>
<evidence type="ECO:0000313" key="10">
    <source>
        <dbReference type="Proteomes" id="UP000001593"/>
    </source>
</evidence>
<keyword evidence="10" id="KW-1185">Reference proteome</keyword>
<dbReference type="Pfam" id="PF08544">
    <property type="entry name" value="GHMP_kinases_C"/>
    <property type="match status" value="1"/>
</dbReference>
<evidence type="ECO:0000256" key="4">
    <source>
        <dbReference type="ARBA" id="ARBA00022840"/>
    </source>
</evidence>
<dbReference type="InterPro" id="IPR052203">
    <property type="entry name" value="GHMP_Kinase-Related"/>
</dbReference>
<dbReference type="InterPro" id="IPR020568">
    <property type="entry name" value="Ribosomal_Su5_D2-typ_SF"/>
</dbReference>
<evidence type="ECO:0000259" key="8">
    <source>
        <dbReference type="Pfam" id="PF08544"/>
    </source>
</evidence>
<dbReference type="InParanoid" id="A7SAS0"/>
<proteinExistence type="inferred from homology"/>
<feature type="domain" description="GHMP kinase N-terminal" evidence="6">
    <location>
        <begin position="778"/>
        <end position="851"/>
    </location>
</feature>
<dbReference type="PANTHER" id="PTHR32463:SF0">
    <property type="entry name" value="L-FUCOSE KINASE"/>
    <property type="match status" value="1"/>
</dbReference>
<feature type="domain" description="GHMP kinase C-terminal" evidence="8">
    <location>
        <begin position="935"/>
        <end position="1013"/>
    </location>
</feature>
<evidence type="ECO:0000256" key="3">
    <source>
        <dbReference type="ARBA" id="ARBA00022777"/>
    </source>
</evidence>
<evidence type="ECO:0000256" key="1">
    <source>
        <dbReference type="ARBA" id="ARBA00022679"/>
    </source>
</evidence>
<feature type="domain" description="GDP-fucose pyrophosphorylase" evidence="7">
    <location>
        <begin position="82"/>
        <end position="405"/>
    </location>
</feature>
<keyword evidence="1" id="KW-0808">Transferase</keyword>
<dbReference type="STRING" id="45351.A7SAS0"/>
<dbReference type="Pfam" id="PF07959">
    <property type="entry name" value="Fucose_pyrophosphorylase"/>
    <property type="match status" value="1"/>
</dbReference>
<dbReference type="GO" id="GO:0042352">
    <property type="term" value="P:GDP-L-fucose salvage"/>
    <property type="evidence" value="ECO:0000318"/>
    <property type="project" value="GO_Central"/>
</dbReference>
<dbReference type="Pfam" id="PF00288">
    <property type="entry name" value="GHMP_kinases_N"/>
    <property type="match status" value="1"/>
</dbReference>
<sequence>MNTRRKKWSAIVLTCQNKASAHAFNRELELCQKKGLIDKTTLLLALEDPKARVGSGGATLNALLVVTEHLSAQAGFLTVESKVLQDADILIMHMGRNYPFSACGRAFTTLPAKYNDRSPVMLYDSLVDVFGSLLYLLTYTVCPDSPSGVWVCSTDQMLSVLPDTVIDWSKMASDDIVLLLFECSPLYARSHGVCKLGAQGEIKDIFFRETDDKIKSCSLSNGNVPVVGSPVFFSLRAAEKLLSLHNFPPLDACTYYGLDNGASPIQLALVFDIMLSTCTDITEEDFVRGTRSTSYGKSTKTSTEQMTEEEMSQMAGARRVLWRNMRGLKPHGGVISHNTSLWQLYSGLPFLCSNITHIAPLDGSASALSPVIADSAVVLNSIVEGRVSIGENAVISHCHLEQSFTTATTIINTTINTSPPPSQPLSPPPPSTHHHRHFHGLLFNSQFSRRRQWRWRSQGKGGYSGIRRRTEGIRSEDKRCLMNARLFPIICPFGEEELSASDTLWLAGVTTSRPFTDDKLRQSEHYYRSVASSVQTVNTTIVASLKSRGDREHYYRSVSIACTSPPGIAARTLACIADVLGAMTGDKAGLRSGPAGNVTWRQSFQLLERKRIKEGVAALAAERTKWIDRPDLLIRAARHYEGAEQILRKHAVMSTQQFIEISMTDLPPMGHWVIAEAPVRIDLSGGWSDTPPIAYEHGGSVTNVAIKLNGEKPIQVQIKRIPEPEIVLVINAGDHSTRVVCKKLEDMADYSQPHAPGALGKACFFATNLLTIPSTQSLANQLKERYQGGFEIHSRADVPYGSGLGTSSILAGAFLGALLRAAGRTAGVNSLIHSVMIVEQMLTCGGGWQDNVGGLVSGFKCARSRPSLPMEVTFDVLRVPDSVIDELNRCLVFVYTGKTRLAKNLLQGVVRNWYSRQSEIVQVVHDLVENSEKCAKALERGDLEDLGKCVYNYREQKKIIAPGTEPDVIKDMMELIAPYAYGQCLTGAGGGGFMYIIAKSPTMAGSIKDMLKTKKPSDDMVIYDVSIDNEGLIVRVEPGS</sequence>
<dbReference type="GO" id="GO:0050201">
    <property type="term" value="F:fucokinase activity"/>
    <property type="evidence" value="ECO:0000318"/>
    <property type="project" value="GO_Central"/>
</dbReference>
<evidence type="ECO:0000259" key="7">
    <source>
        <dbReference type="Pfam" id="PF07959"/>
    </source>
</evidence>
<dbReference type="OMA" id="QRWREAW"/>
<gene>
    <name evidence="9" type="ORF">NEMVEDRAFT_v1g168454</name>
</gene>
<name>A7SAS0_NEMVE</name>
<dbReference type="PANTHER" id="PTHR32463">
    <property type="entry name" value="L-FUCOSE KINASE"/>
    <property type="match status" value="1"/>
</dbReference>
<dbReference type="InterPro" id="IPR006204">
    <property type="entry name" value="GHMP_kinase_N_dom"/>
</dbReference>
<comment type="similarity">
    <text evidence="5">Belongs to the GHMP kinase family.</text>
</comment>
<protein>
    <recommendedName>
        <fullName evidence="11">L-fucose kinase</fullName>
    </recommendedName>
</protein>
<dbReference type="AlphaFoldDB" id="A7SAS0"/>
<evidence type="ECO:0008006" key="11">
    <source>
        <dbReference type="Google" id="ProtNLM"/>
    </source>
</evidence>
<evidence type="ECO:0000256" key="2">
    <source>
        <dbReference type="ARBA" id="ARBA00022741"/>
    </source>
</evidence>
<evidence type="ECO:0000259" key="6">
    <source>
        <dbReference type="Pfam" id="PF00288"/>
    </source>
</evidence>
<dbReference type="SUPFAM" id="SSF55060">
    <property type="entry name" value="GHMP Kinase, C-terminal domain"/>
    <property type="match status" value="1"/>
</dbReference>
<accession>A7SAS0</accession>
<dbReference type="PRINTS" id="PR00960">
    <property type="entry name" value="LMBPPROTEIN"/>
</dbReference>
<reference evidence="9 10" key="1">
    <citation type="journal article" date="2007" name="Science">
        <title>Sea anemone genome reveals ancestral eumetazoan gene repertoire and genomic organization.</title>
        <authorList>
            <person name="Putnam N.H."/>
            <person name="Srivastava M."/>
            <person name="Hellsten U."/>
            <person name="Dirks B."/>
            <person name="Chapman J."/>
            <person name="Salamov A."/>
            <person name="Terry A."/>
            <person name="Shapiro H."/>
            <person name="Lindquist E."/>
            <person name="Kapitonov V.V."/>
            <person name="Jurka J."/>
            <person name="Genikhovich G."/>
            <person name="Grigoriev I.V."/>
            <person name="Lucas S.M."/>
            <person name="Steele R.E."/>
            <person name="Finnerty J.R."/>
            <person name="Technau U."/>
            <person name="Martindale M.Q."/>
            <person name="Rokhsar D.S."/>
        </authorList>
    </citation>
    <scope>NUCLEOTIDE SEQUENCE [LARGE SCALE GENOMIC DNA]</scope>
    <source>
        <strain evidence="10">CH2 X CH6</strain>
    </source>
</reference>
<evidence type="ECO:0000256" key="5">
    <source>
        <dbReference type="ARBA" id="ARBA00038121"/>
    </source>
</evidence>
<dbReference type="PhylomeDB" id="A7SAS0"/>
<keyword evidence="3" id="KW-0418">Kinase</keyword>
<keyword evidence="2" id="KW-0547">Nucleotide-binding</keyword>
<dbReference type="HOGENOM" id="CLU_006983_0_0_1"/>